<accession>A0AAV0ICL4</accession>
<gene>
    <name evidence="2" type="ORF">LITE_LOCUS8496</name>
</gene>
<dbReference type="AlphaFoldDB" id="A0AAV0ICL4"/>
<organism evidence="2 3">
    <name type="scientific">Linum tenue</name>
    <dbReference type="NCBI Taxonomy" id="586396"/>
    <lineage>
        <taxon>Eukaryota</taxon>
        <taxon>Viridiplantae</taxon>
        <taxon>Streptophyta</taxon>
        <taxon>Embryophyta</taxon>
        <taxon>Tracheophyta</taxon>
        <taxon>Spermatophyta</taxon>
        <taxon>Magnoliopsida</taxon>
        <taxon>eudicotyledons</taxon>
        <taxon>Gunneridae</taxon>
        <taxon>Pentapetalae</taxon>
        <taxon>rosids</taxon>
        <taxon>fabids</taxon>
        <taxon>Malpighiales</taxon>
        <taxon>Linaceae</taxon>
        <taxon>Linum</taxon>
    </lineage>
</organism>
<protein>
    <submittedName>
        <fullName evidence="2">Uncharacterized protein</fullName>
    </submittedName>
</protein>
<proteinExistence type="predicted"/>
<feature type="compositionally biased region" description="Low complexity" evidence="1">
    <location>
        <begin position="43"/>
        <end position="57"/>
    </location>
</feature>
<comment type="caution">
    <text evidence="2">The sequence shown here is derived from an EMBL/GenBank/DDBJ whole genome shotgun (WGS) entry which is preliminary data.</text>
</comment>
<sequence length="155" mass="16867">ALFENRLPPHSILVNLNTKPAVQAFPLVLPISRPWRSASAPSAASASAASRHPPSVAVGSPQIKNDERLLFPSSKSHEDLFGRRGGNNLVFRVSCATRRSGGREGRDSAEGSQRRRPKISGTCVADDEGGQRGGFIQNYSQGGRGRRRLRRQRGR</sequence>
<feature type="non-terminal residue" evidence="2">
    <location>
        <position position="1"/>
    </location>
</feature>
<evidence type="ECO:0000313" key="2">
    <source>
        <dbReference type="EMBL" id="CAI0394864.1"/>
    </source>
</evidence>
<dbReference type="EMBL" id="CAMGYJ010000003">
    <property type="protein sequence ID" value="CAI0394864.1"/>
    <property type="molecule type" value="Genomic_DNA"/>
</dbReference>
<name>A0AAV0ICL4_9ROSI</name>
<feature type="compositionally biased region" description="Basic and acidic residues" evidence="1">
    <location>
        <begin position="101"/>
        <end position="113"/>
    </location>
</feature>
<keyword evidence="3" id="KW-1185">Reference proteome</keyword>
<dbReference type="Proteomes" id="UP001154282">
    <property type="component" value="Unassembled WGS sequence"/>
</dbReference>
<evidence type="ECO:0000256" key="1">
    <source>
        <dbReference type="SAM" id="MobiDB-lite"/>
    </source>
</evidence>
<reference evidence="2" key="1">
    <citation type="submission" date="2022-08" db="EMBL/GenBank/DDBJ databases">
        <authorList>
            <person name="Gutierrez-Valencia J."/>
        </authorList>
    </citation>
    <scope>NUCLEOTIDE SEQUENCE</scope>
</reference>
<feature type="region of interest" description="Disordered" evidence="1">
    <location>
        <begin position="43"/>
        <end position="68"/>
    </location>
</feature>
<feature type="region of interest" description="Disordered" evidence="1">
    <location>
        <begin position="96"/>
        <end position="155"/>
    </location>
</feature>
<feature type="compositionally biased region" description="Basic residues" evidence="1">
    <location>
        <begin position="144"/>
        <end position="155"/>
    </location>
</feature>
<evidence type="ECO:0000313" key="3">
    <source>
        <dbReference type="Proteomes" id="UP001154282"/>
    </source>
</evidence>